<sequence>MDPVSAMLQALDLTDTGARTNEDIFTAPSQWMPMGRVFGGQVLAQSIIAASRTMPDDRMIHSLHGYFLRPGDVKLGVTLGVDRIHDGRSFSTRRVQTFQAGVPIMSLIASFQVEQGGVDHQVDMPDDVPEPESLPTVSEHLAGIQHPAAHFWTEARAFDIRYIDAPVYLPVDDSGERTPHQAVWLKAKSTLPDDPVLHRAAMAYASDYTILEPVLRRHGVAWATPGIKMASLDHAMWWHRPARADEWLLYVEDAPSAQGGRGLAHARIYRQDGALAATVAQEGMLRVPEQHTAHE</sequence>
<dbReference type="CDD" id="cd03445">
    <property type="entry name" value="Thioesterase_II_repeat2"/>
    <property type="match status" value="1"/>
</dbReference>
<proteinExistence type="inferred from homology"/>
<gene>
    <name evidence="5" type="ORF">GCM10022286_06850</name>
</gene>
<dbReference type="Proteomes" id="UP001415169">
    <property type="component" value="Unassembled WGS sequence"/>
</dbReference>
<dbReference type="Pfam" id="PF02551">
    <property type="entry name" value="Acyl_CoA_thio"/>
    <property type="match status" value="1"/>
</dbReference>
<dbReference type="Gene3D" id="2.40.160.210">
    <property type="entry name" value="Acyl-CoA thioesterase, double hotdog domain"/>
    <property type="match status" value="1"/>
</dbReference>
<reference evidence="5" key="2">
    <citation type="submission" date="2023-12" db="EMBL/GenBank/DDBJ databases">
        <authorList>
            <person name="Sun Q."/>
            <person name="Inoue M."/>
        </authorList>
    </citation>
    <scope>NUCLEOTIDE SEQUENCE</scope>
    <source>
        <strain evidence="5">JCM 17590</strain>
    </source>
</reference>
<dbReference type="SUPFAM" id="SSF54637">
    <property type="entry name" value="Thioesterase/thiol ester dehydrase-isomerase"/>
    <property type="match status" value="2"/>
</dbReference>
<dbReference type="CDD" id="cd03444">
    <property type="entry name" value="Thioesterase_II_repeat1"/>
    <property type="match status" value="1"/>
</dbReference>
<reference evidence="5" key="1">
    <citation type="journal article" date="2014" name="Int. J. Syst. Evol. Microbiol.">
        <title>Complete genome of a new Firmicutes species belonging to the dominant human colonic microbiota ('Ruminococcus bicirculans') reveals two chromosomes and a selective capacity to utilize plant glucans.</title>
        <authorList>
            <consortium name="NISC Comparative Sequencing Program"/>
            <person name="Wegmann U."/>
            <person name="Louis P."/>
            <person name="Goesmann A."/>
            <person name="Henrissat B."/>
            <person name="Duncan S.H."/>
            <person name="Flint H.J."/>
        </authorList>
    </citation>
    <scope>NUCLEOTIDE SEQUENCE</scope>
    <source>
        <strain evidence="5">JCM 17590</strain>
    </source>
</reference>
<organism evidence="5 6">
    <name type="scientific">Gryllotalpicola daejeonensis</name>
    <dbReference type="NCBI Taxonomy" id="993087"/>
    <lineage>
        <taxon>Bacteria</taxon>
        <taxon>Bacillati</taxon>
        <taxon>Actinomycetota</taxon>
        <taxon>Actinomycetes</taxon>
        <taxon>Micrococcales</taxon>
        <taxon>Microbacteriaceae</taxon>
        <taxon>Gryllotalpicola</taxon>
    </lineage>
</organism>
<dbReference type="InterPro" id="IPR049449">
    <property type="entry name" value="TesB_ACOT8-like_N"/>
</dbReference>
<dbReference type="InterPro" id="IPR029069">
    <property type="entry name" value="HotDog_dom_sf"/>
</dbReference>
<dbReference type="PANTHER" id="PTHR11066">
    <property type="entry name" value="ACYL-COA THIOESTERASE"/>
    <property type="match status" value="1"/>
</dbReference>
<comment type="similarity">
    <text evidence="1">Belongs to the C/M/P thioester hydrolase family.</text>
</comment>
<dbReference type="Pfam" id="PF13622">
    <property type="entry name" value="4HBT_3"/>
    <property type="match status" value="1"/>
</dbReference>
<evidence type="ECO:0000259" key="3">
    <source>
        <dbReference type="Pfam" id="PF02551"/>
    </source>
</evidence>
<protein>
    <submittedName>
        <fullName evidence="5">Acyl-CoA thioesterase II</fullName>
    </submittedName>
</protein>
<evidence type="ECO:0000256" key="1">
    <source>
        <dbReference type="ARBA" id="ARBA00006538"/>
    </source>
</evidence>
<dbReference type="InterPro" id="IPR025652">
    <property type="entry name" value="TesB_C"/>
</dbReference>
<accession>A0ABP7ZFU3</accession>
<evidence type="ECO:0000256" key="2">
    <source>
        <dbReference type="ARBA" id="ARBA00022801"/>
    </source>
</evidence>
<evidence type="ECO:0000313" key="6">
    <source>
        <dbReference type="Proteomes" id="UP001415169"/>
    </source>
</evidence>
<feature type="domain" description="Acyl-CoA thioesterase-like N-terminal HotDog" evidence="4">
    <location>
        <begin position="28"/>
        <end position="112"/>
    </location>
</feature>
<dbReference type="PANTHER" id="PTHR11066:SF34">
    <property type="entry name" value="ACYL-COENZYME A THIOESTERASE 8"/>
    <property type="match status" value="1"/>
</dbReference>
<evidence type="ECO:0000259" key="4">
    <source>
        <dbReference type="Pfam" id="PF13622"/>
    </source>
</evidence>
<dbReference type="InterPro" id="IPR003703">
    <property type="entry name" value="Acyl_CoA_thio"/>
</dbReference>
<evidence type="ECO:0000313" key="5">
    <source>
        <dbReference type="EMBL" id="GAA4156502.1"/>
    </source>
</evidence>
<comment type="caution">
    <text evidence="5">The sequence shown here is derived from an EMBL/GenBank/DDBJ whole genome shotgun (WGS) entry which is preliminary data.</text>
</comment>
<keyword evidence="6" id="KW-1185">Reference proteome</keyword>
<keyword evidence="2" id="KW-0378">Hydrolase</keyword>
<feature type="domain" description="Acyl-CoA thioesterase 2 C-terminal" evidence="3">
    <location>
        <begin position="165"/>
        <end position="284"/>
    </location>
</feature>
<dbReference type="EMBL" id="BAABBV010000001">
    <property type="protein sequence ID" value="GAA4156502.1"/>
    <property type="molecule type" value="Genomic_DNA"/>
</dbReference>
<dbReference type="RefSeq" id="WP_344790334.1">
    <property type="nucleotide sequence ID" value="NZ_BAABBV010000001.1"/>
</dbReference>
<name>A0ABP7ZFU3_9MICO</name>
<dbReference type="InterPro" id="IPR042171">
    <property type="entry name" value="Acyl-CoA_hotdog"/>
</dbReference>